<feature type="domain" description="Type I restriction modification DNA specificity" evidence="4">
    <location>
        <begin position="4"/>
        <end position="162"/>
    </location>
</feature>
<keyword evidence="2" id="KW-0680">Restriction system</keyword>
<dbReference type="InterPro" id="IPR044946">
    <property type="entry name" value="Restrct_endonuc_typeI_TRD_sf"/>
</dbReference>
<evidence type="ECO:0000313" key="5">
    <source>
        <dbReference type="EMBL" id="MBE9191307.1"/>
    </source>
</evidence>
<feature type="domain" description="Type I restriction modification DNA specificity" evidence="4">
    <location>
        <begin position="191"/>
        <end position="357"/>
    </location>
</feature>
<dbReference type="Gene3D" id="3.90.220.20">
    <property type="entry name" value="DNA methylase specificity domains"/>
    <property type="match status" value="2"/>
</dbReference>
<evidence type="ECO:0000256" key="3">
    <source>
        <dbReference type="ARBA" id="ARBA00023125"/>
    </source>
</evidence>
<dbReference type="SUPFAM" id="SSF116734">
    <property type="entry name" value="DNA methylase specificity domain"/>
    <property type="match status" value="2"/>
</dbReference>
<reference evidence="5 6" key="1">
    <citation type="submission" date="2020-10" db="EMBL/GenBank/DDBJ databases">
        <authorList>
            <person name="Castelo-Branco R."/>
            <person name="Eusebio N."/>
            <person name="Adriana R."/>
            <person name="Vieira A."/>
            <person name="Brugerolle De Fraissinette N."/>
            <person name="Rezende De Castro R."/>
            <person name="Schneider M.P."/>
            <person name="Vasconcelos V."/>
            <person name="Leao P.N."/>
        </authorList>
    </citation>
    <scope>NUCLEOTIDE SEQUENCE [LARGE SCALE GENOMIC DNA]</scope>
    <source>
        <strain evidence="5 6">LEGE 06123</strain>
    </source>
</reference>
<dbReference type="GO" id="GO:0004519">
    <property type="term" value="F:endonuclease activity"/>
    <property type="evidence" value="ECO:0007669"/>
    <property type="project" value="UniProtKB-KW"/>
</dbReference>
<evidence type="ECO:0000256" key="2">
    <source>
        <dbReference type="ARBA" id="ARBA00022747"/>
    </source>
</evidence>
<proteinExistence type="inferred from homology"/>
<keyword evidence="3" id="KW-0238">DNA-binding</keyword>
<keyword evidence="5" id="KW-0378">Hydrolase</keyword>
<dbReference type="InterPro" id="IPR000055">
    <property type="entry name" value="Restrct_endonuc_typeI_TRD"/>
</dbReference>
<comment type="caution">
    <text evidence="5">The sequence shown here is derived from an EMBL/GenBank/DDBJ whole genome shotgun (WGS) entry which is preliminary data.</text>
</comment>
<protein>
    <submittedName>
        <fullName evidence="5">Restriction endonuclease subunit S</fullName>
    </submittedName>
</protein>
<dbReference type="Gene3D" id="1.10.287.1120">
    <property type="entry name" value="Bipartite methylase S protein"/>
    <property type="match status" value="1"/>
</dbReference>
<gene>
    <name evidence="5" type="ORF">IQ230_13285</name>
</gene>
<dbReference type="EMBL" id="JADEWN010000030">
    <property type="protein sequence ID" value="MBE9191307.1"/>
    <property type="molecule type" value="Genomic_DNA"/>
</dbReference>
<dbReference type="RefSeq" id="WP_193932451.1">
    <property type="nucleotide sequence ID" value="NZ_CAWPMZ010000059.1"/>
</dbReference>
<evidence type="ECO:0000256" key="1">
    <source>
        <dbReference type="ARBA" id="ARBA00010923"/>
    </source>
</evidence>
<dbReference type="CDD" id="cd17246">
    <property type="entry name" value="RMtype1_S_SonII-TRD2-CR2_like"/>
    <property type="match status" value="1"/>
</dbReference>
<dbReference type="InterPro" id="IPR052021">
    <property type="entry name" value="Type-I_RS_S_subunit"/>
</dbReference>
<sequence>MITSVSLSELVTIRGGGTPDRQNPDYWNGNIPWASVKDLKDIWLENTQEFITEKGVKNSATNIIPTGTVVLVTRMAVGRACITKMPVAINQDLKALFCSSKLLPQYLLWFLIWASEKLENQASGATVKGIKIDALNQLKIPLLPLEEQRRIAAILDKADDVRRKRQQAIALTEELLRSAFLEMFGDPVTNPKGWEVVELQQVCHRVTDGTHQPPEWATEGIPFLFVSNIVNGEINFNVSKYITDKSWASLTARCPIEVNDILYTTVGSYGNAALVRTEKRFCFQRHIAHIKPDPGKIHPEFLLGLMQSDGVKKQADRQVRGVAQKTLNLRELKKFQITVPPRIYQEQYVAFQKKIESCRNNQQNCFKRQDALFNSLLQRAFRGEL</sequence>
<organism evidence="5 6">
    <name type="scientific">Gloeocapsopsis crepidinum LEGE 06123</name>
    <dbReference type="NCBI Taxonomy" id="588587"/>
    <lineage>
        <taxon>Bacteria</taxon>
        <taxon>Bacillati</taxon>
        <taxon>Cyanobacteriota</taxon>
        <taxon>Cyanophyceae</taxon>
        <taxon>Oscillatoriophycideae</taxon>
        <taxon>Chroococcales</taxon>
        <taxon>Chroococcaceae</taxon>
        <taxon>Gloeocapsopsis</taxon>
    </lineage>
</organism>
<dbReference type="PANTHER" id="PTHR30408">
    <property type="entry name" value="TYPE-1 RESTRICTION ENZYME ECOKI SPECIFICITY PROTEIN"/>
    <property type="match status" value="1"/>
</dbReference>
<dbReference type="CDD" id="cd17285">
    <property type="entry name" value="RMtype1_S_Csp16704I_TRD2-CR2_like"/>
    <property type="match status" value="1"/>
</dbReference>
<evidence type="ECO:0000313" key="6">
    <source>
        <dbReference type="Proteomes" id="UP000651156"/>
    </source>
</evidence>
<dbReference type="PANTHER" id="PTHR30408:SF12">
    <property type="entry name" value="TYPE I RESTRICTION ENZYME MJAVIII SPECIFICITY SUBUNIT"/>
    <property type="match status" value="1"/>
</dbReference>
<dbReference type="Proteomes" id="UP000651156">
    <property type="component" value="Unassembled WGS sequence"/>
</dbReference>
<evidence type="ECO:0000259" key="4">
    <source>
        <dbReference type="Pfam" id="PF01420"/>
    </source>
</evidence>
<keyword evidence="5" id="KW-0255">Endonuclease</keyword>
<keyword evidence="5" id="KW-0540">Nuclease</keyword>
<name>A0ABR9USM9_9CHRO</name>
<keyword evidence="6" id="KW-1185">Reference proteome</keyword>
<comment type="similarity">
    <text evidence="1">Belongs to the type-I restriction system S methylase family.</text>
</comment>
<dbReference type="Pfam" id="PF01420">
    <property type="entry name" value="Methylase_S"/>
    <property type="match status" value="2"/>
</dbReference>
<accession>A0ABR9USM9</accession>